<protein>
    <submittedName>
        <fullName evidence="2">Prepilin-type cleavage/methylation domain-containing protein</fullName>
    </submittedName>
</protein>
<dbReference type="Gene3D" id="3.30.700.10">
    <property type="entry name" value="Glycoprotein, Type 4 Pilin"/>
    <property type="match status" value="1"/>
</dbReference>
<reference evidence="2 3" key="1">
    <citation type="submission" date="2018-06" db="EMBL/GenBank/DDBJ databases">
        <title>Azoarcus communis strain SWub3 genome.</title>
        <authorList>
            <person name="Zorraquino Salvo V."/>
            <person name="Toubiana D."/>
            <person name="Blumwald E."/>
        </authorList>
    </citation>
    <scope>NUCLEOTIDE SEQUENCE [LARGE SCALE GENOMIC DNA]</scope>
    <source>
        <strain evidence="2 3">SWub3</strain>
    </source>
</reference>
<dbReference type="OrthoDB" id="9795524at2"/>
<dbReference type="PROSITE" id="PS00409">
    <property type="entry name" value="PROKAR_NTER_METHYL"/>
    <property type="match status" value="1"/>
</dbReference>
<accession>A0A323UZ06</accession>
<proteinExistence type="predicted"/>
<feature type="transmembrane region" description="Helical" evidence="1">
    <location>
        <begin position="12"/>
        <end position="30"/>
    </location>
</feature>
<dbReference type="Pfam" id="PF07963">
    <property type="entry name" value="N_methyl"/>
    <property type="match status" value="1"/>
</dbReference>
<dbReference type="EMBL" id="QKOE01000003">
    <property type="protein sequence ID" value="PZA17461.1"/>
    <property type="molecule type" value="Genomic_DNA"/>
</dbReference>
<evidence type="ECO:0000256" key="1">
    <source>
        <dbReference type="SAM" id="Phobius"/>
    </source>
</evidence>
<keyword evidence="1" id="KW-0812">Transmembrane</keyword>
<dbReference type="RefSeq" id="WP_110523476.1">
    <property type="nucleotide sequence ID" value="NZ_QKOE01000003.1"/>
</dbReference>
<name>A0A323UZ06_9RHOO</name>
<keyword evidence="3" id="KW-1185">Reference proteome</keyword>
<evidence type="ECO:0000313" key="3">
    <source>
        <dbReference type="Proteomes" id="UP000248259"/>
    </source>
</evidence>
<dbReference type="SUPFAM" id="SSF54523">
    <property type="entry name" value="Pili subunits"/>
    <property type="match status" value="1"/>
</dbReference>
<keyword evidence="1" id="KW-1133">Transmembrane helix</keyword>
<dbReference type="InterPro" id="IPR012902">
    <property type="entry name" value="N_methyl_site"/>
</dbReference>
<evidence type="ECO:0000313" key="2">
    <source>
        <dbReference type="EMBL" id="PZA17461.1"/>
    </source>
</evidence>
<sequence length="218" mass="22530">MQSKSRSAGFTLVEIAIVLVIVGLLMGGVLKGQELINSAKVKNLAQDFRTIPLYIYGYQDKYRALPGDDLRAQTHLCTTAACTANGDGNGQIGGSWDDTVTATPSEAVLFWQHIRLARLASGATATTDASYLPVNSEGGRIGVQSGGAAAPLGVQGSHVVCSAAIQGKYIRQLDTALDDGSPETGSLRAGSSVNGTLTAVSAANPLDDSTPYVVCMGI</sequence>
<gene>
    <name evidence="2" type="ORF">DNK49_06260</name>
</gene>
<organism evidence="2 3">
    <name type="scientific">Parazoarcus communis SWub3 = DSM 12120</name>
    <dbReference type="NCBI Taxonomy" id="1121029"/>
    <lineage>
        <taxon>Bacteria</taxon>
        <taxon>Pseudomonadati</taxon>
        <taxon>Pseudomonadota</taxon>
        <taxon>Betaproteobacteria</taxon>
        <taxon>Rhodocyclales</taxon>
        <taxon>Zoogloeaceae</taxon>
        <taxon>Parazoarcus</taxon>
    </lineage>
</organism>
<keyword evidence="1" id="KW-0472">Membrane</keyword>
<dbReference type="AlphaFoldDB" id="A0A323UZ06"/>
<dbReference type="NCBIfam" id="TIGR02532">
    <property type="entry name" value="IV_pilin_GFxxxE"/>
    <property type="match status" value="1"/>
</dbReference>
<dbReference type="InterPro" id="IPR045584">
    <property type="entry name" value="Pilin-like"/>
</dbReference>
<comment type="caution">
    <text evidence="2">The sequence shown here is derived from an EMBL/GenBank/DDBJ whole genome shotgun (WGS) entry which is preliminary data.</text>
</comment>
<dbReference type="Proteomes" id="UP000248259">
    <property type="component" value="Unassembled WGS sequence"/>
</dbReference>